<dbReference type="Proteomes" id="UP000004931">
    <property type="component" value="Unassembled WGS sequence"/>
</dbReference>
<evidence type="ECO:0000313" key="2">
    <source>
        <dbReference type="Proteomes" id="UP000004931"/>
    </source>
</evidence>
<gene>
    <name evidence="1" type="ORF">GP2143_09720</name>
</gene>
<proteinExistence type="predicted"/>
<accession>A0YFR0</accession>
<sequence>MALRCDSLLAGEHKSATYTAIINDIKNKHHRYAYINIERAALARGSDMCHSVEDSNCLGLTSNSNDVAIINVADKNNDDYLPTLGKKRGHRWIIVNAY</sequence>
<dbReference type="EMBL" id="AAVT01000008">
    <property type="protein sequence ID" value="EAW30474.1"/>
    <property type="molecule type" value="Genomic_DNA"/>
</dbReference>
<evidence type="ECO:0000313" key="1">
    <source>
        <dbReference type="EMBL" id="EAW30474.1"/>
    </source>
</evidence>
<protein>
    <submittedName>
        <fullName evidence="1">Uncharacterized protein</fullName>
    </submittedName>
</protein>
<organism evidence="1 2">
    <name type="scientific">marine gamma proteobacterium HTCC2143</name>
    <dbReference type="NCBI Taxonomy" id="247633"/>
    <lineage>
        <taxon>Bacteria</taxon>
        <taxon>Pseudomonadati</taxon>
        <taxon>Pseudomonadota</taxon>
        <taxon>Gammaproteobacteria</taxon>
        <taxon>Cellvibrionales</taxon>
        <taxon>Spongiibacteraceae</taxon>
        <taxon>BD1-7 clade</taxon>
    </lineage>
</organism>
<dbReference type="AlphaFoldDB" id="A0YFR0"/>
<keyword evidence="2" id="KW-1185">Reference proteome</keyword>
<comment type="caution">
    <text evidence="1">The sequence shown here is derived from an EMBL/GenBank/DDBJ whole genome shotgun (WGS) entry which is preliminary data.</text>
</comment>
<name>A0YFR0_9GAMM</name>
<reference evidence="1 2" key="1">
    <citation type="journal article" date="2010" name="J. Bacteriol.">
        <title>Genome sequence of the oligotrophic marine Gammaproteobacterium HTCC2143, isolated from the Oregon Coast.</title>
        <authorList>
            <person name="Oh H.M."/>
            <person name="Kang I."/>
            <person name="Ferriera S."/>
            <person name="Giovannoni S.J."/>
            <person name="Cho J.C."/>
        </authorList>
    </citation>
    <scope>NUCLEOTIDE SEQUENCE [LARGE SCALE GENOMIC DNA]</scope>
    <source>
        <strain evidence="1 2">HTCC2143</strain>
    </source>
</reference>